<reference evidence="1 2" key="1">
    <citation type="submission" date="2020-08" db="EMBL/GenBank/DDBJ databases">
        <title>Sequencing the genomes of 1000 actinobacteria strains.</title>
        <authorList>
            <person name="Klenk H.-P."/>
        </authorList>
    </citation>
    <scope>NUCLEOTIDE SEQUENCE [LARGE SCALE GENOMIC DNA]</scope>
    <source>
        <strain evidence="1 2">DSM 105498</strain>
    </source>
</reference>
<proteinExistence type="predicted"/>
<protein>
    <submittedName>
        <fullName evidence="1">Uncharacterized protein</fullName>
    </submittedName>
</protein>
<organism evidence="1 2">
    <name type="scientific">Nocardioides soli</name>
    <dbReference type="NCBI Taxonomy" id="1036020"/>
    <lineage>
        <taxon>Bacteria</taxon>
        <taxon>Bacillati</taxon>
        <taxon>Actinomycetota</taxon>
        <taxon>Actinomycetes</taxon>
        <taxon>Propionibacteriales</taxon>
        <taxon>Nocardioidaceae</taxon>
        <taxon>Nocardioides</taxon>
    </lineage>
</organism>
<keyword evidence="2" id="KW-1185">Reference proteome</keyword>
<evidence type="ECO:0000313" key="2">
    <source>
        <dbReference type="Proteomes" id="UP000589626"/>
    </source>
</evidence>
<dbReference type="RefSeq" id="WP_183592778.1">
    <property type="nucleotide sequence ID" value="NZ_JACHWR010000002.1"/>
</dbReference>
<evidence type="ECO:0000313" key="1">
    <source>
        <dbReference type="EMBL" id="MBB3042859.1"/>
    </source>
</evidence>
<sequence>MSNDFTVDSLMPTAEVQRWLASAKLDNQPEIEQTSRVRLLADFCNARGESPTDMIARVLRGGEEDGQYEIAIKGRRELDAAIDAWGDDLGVTLHQNITAGNVLRSFFIHNGVQMQGRPSL</sequence>
<comment type="caution">
    <text evidence="1">The sequence shown here is derived from an EMBL/GenBank/DDBJ whole genome shotgun (WGS) entry which is preliminary data.</text>
</comment>
<dbReference type="Proteomes" id="UP000589626">
    <property type="component" value="Unassembled WGS sequence"/>
</dbReference>
<dbReference type="EMBL" id="JACHWR010000002">
    <property type="protein sequence ID" value="MBB3042859.1"/>
    <property type="molecule type" value="Genomic_DNA"/>
</dbReference>
<name>A0A7W4Z106_9ACTN</name>
<dbReference type="AlphaFoldDB" id="A0A7W4Z106"/>
<accession>A0A7W4Z106</accession>
<gene>
    <name evidence="1" type="ORF">FHU40_002677</name>
</gene>